<dbReference type="Proteomes" id="UP001165136">
    <property type="component" value="Unassembled WGS sequence"/>
</dbReference>
<accession>A0A9W6VDB6</accession>
<dbReference type="AlphaFoldDB" id="A0A9W6VDB6"/>
<proteinExistence type="predicted"/>
<sequence>MAVDGAPATAPVADEHRPWAENSVAVHNLPKRPARRGRAGPPHLHVGTIEIVGEVNLHRASDRTTEAGDHDSDSRRAYPSMAAVYFTLLRRAAAVVRSSC</sequence>
<evidence type="ECO:0000313" key="1">
    <source>
        <dbReference type="EMBL" id="GLY67133.1"/>
    </source>
</evidence>
<evidence type="ECO:0000313" key="2">
    <source>
        <dbReference type="Proteomes" id="UP001165136"/>
    </source>
</evidence>
<gene>
    <name evidence="1" type="ORF">Atai01_37520</name>
</gene>
<keyword evidence="2" id="KW-1185">Reference proteome</keyword>
<reference evidence="1" key="1">
    <citation type="submission" date="2023-03" db="EMBL/GenBank/DDBJ databases">
        <title>Amycolatopsis taiwanensis NBRC 103393.</title>
        <authorList>
            <person name="Ichikawa N."/>
            <person name="Sato H."/>
            <person name="Tonouchi N."/>
        </authorList>
    </citation>
    <scope>NUCLEOTIDE SEQUENCE</scope>
    <source>
        <strain evidence="1">NBRC 103393</strain>
    </source>
</reference>
<dbReference type="EMBL" id="BSTI01000007">
    <property type="protein sequence ID" value="GLY67133.1"/>
    <property type="molecule type" value="Genomic_DNA"/>
</dbReference>
<protein>
    <submittedName>
        <fullName evidence="1">Uncharacterized protein</fullName>
    </submittedName>
</protein>
<organism evidence="1 2">
    <name type="scientific">Amycolatopsis taiwanensis</name>
    <dbReference type="NCBI Taxonomy" id="342230"/>
    <lineage>
        <taxon>Bacteria</taxon>
        <taxon>Bacillati</taxon>
        <taxon>Actinomycetota</taxon>
        <taxon>Actinomycetes</taxon>
        <taxon>Pseudonocardiales</taxon>
        <taxon>Pseudonocardiaceae</taxon>
        <taxon>Amycolatopsis</taxon>
    </lineage>
</organism>
<name>A0A9W6VDB6_9PSEU</name>
<comment type="caution">
    <text evidence="1">The sequence shown here is derived from an EMBL/GenBank/DDBJ whole genome shotgun (WGS) entry which is preliminary data.</text>
</comment>